<dbReference type="STRING" id="658196.A0A397TLF0"/>
<accession>A0A397TLF0</accession>
<organism evidence="2 3">
    <name type="scientific">Glomus cerebriforme</name>
    <dbReference type="NCBI Taxonomy" id="658196"/>
    <lineage>
        <taxon>Eukaryota</taxon>
        <taxon>Fungi</taxon>
        <taxon>Fungi incertae sedis</taxon>
        <taxon>Mucoromycota</taxon>
        <taxon>Glomeromycotina</taxon>
        <taxon>Glomeromycetes</taxon>
        <taxon>Glomerales</taxon>
        <taxon>Glomeraceae</taxon>
        <taxon>Glomus</taxon>
    </lineage>
</organism>
<comment type="caution">
    <text evidence="2">The sequence shown here is derived from an EMBL/GenBank/DDBJ whole genome shotgun (WGS) entry which is preliminary data.</text>
</comment>
<dbReference type="AlphaFoldDB" id="A0A397TLF0"/>
<dbReference type="SUPFAM" id="SSF50630">
    <property type="entry name" value="Acid proteases"/>
    <property type="match status" value="1"/>
</dbReference>
<proteinExistence type="predicted"/>
<name>A0A397TLF0_9GLOM</name>
<keyword evidence="1" id="KW-0175">Coiled coil</keyword>
<dbReference type="InterPro" id="IPR021109">
    <property type="entry name" value="Peptidase_aspartic_dom_sf"/>
</dbReference>
<evidence type="ECO:0000313" key="3">
    <source>
        <dbReference type="Proteomes" id="UP000265703"/>
    </source>
</evidence>
<feature type="coiled-coil region" evidence="1">
    <location>
        <begin position="167"/>
        <end position="205"/>
    </location>
</feature>
<sequence length="209" mass="24262">MADNTYAPIIIDDLISDVESKDLHEEISETLHKKYLSDSANESDEVEGILFGNFQRLISSMTLEIRGHIKYIHFIVDTGSPRTYVCKEVLKSYSQLFFADLKGLIPVRLNKRQISVKVSKDHFSDLNILGTDFLSTHRAQLFIDFDQRYFTIKFKTSQTQVAPSDIIEREEKECERIEREENECLEAERLEAECQEQELEGMTKSAWKV</sequence>
<dbReference type="Proteomes" id="UP000265703">
    <property type="component" value="Unassembled WGS sequence"/>
</dbReference>
<dbReference type="EMBL" id="QKYT01000011">
    <property type="protein sequence ID" value="RIA98808.1"/>
    <property type="molecule type" value="Genomic_DNA"/>
</dbReference>
<protein>
    <recommendedName>
        <fullName evidence="4">Aspartic peptidase domain-containing protein</fullName>
    </recommendedName>
</protein>
<dbReference type="OrthoDB" id="2307675at2759"/>
<evidence type="ECO:0000256" key="1">
    <source>
        <dbReference type="SAM" id="Coils"/>
    </source>
</evidence>
<evidence type="ECO:0000313" key="2">
    <source>
        <dbReference type="EMBL" id="RIA98808.1"/>
    </source>
</evidence>
<reference evidence="2 3" key="1">
    <citation type="submission" date="2018-06" db="EMBL/GenBank/DDBJ databases">
        <title>Comparative genomics reveals the genomic features of Rhizophagus irregularis, R. cerebriforme, R. diaphanum and Gigaspora rosea, and their symbiotic lifestyle signature.</title>
        <authorList>
            <person name="Morin E."/>
            <person name="San Clemente H."/>
            <person name="Chen E.C.H."/>
            <person name="De La Providencia I."/>
            <person name="Hainaut M."/>
            <person name="Kuo A."/>
            <person name="Kohler A."/>
            <person name="Murat C."/>
            <person name="Tang N."/>
            <person name="Roy S."/>
            <person name="Loubradou J."/>
            <person name="Henrissat B."/>
            <person name="Grigoriev I.V."/>
            <person name="Corradi N."/>
            <person name="Roux C."/>
            <person name="Martin F.M."/>
        </authorList>
    </citation>
    <scope>NUCLEOTIDE SEQUENCE [LARGE SCALE GENOMIC DNA]</scope>
    <source>
        <strain evidence="2 3">DAOM 227022</strain>
    </source>
</reference>
<keyword evidence="3" id="KW-1185">Reference proteome</keyword>
<gene>
    <name evidence="2" type="ORF">C1645_843958</name>
</gene>
<evidence type="ECO:0008006" key="4">
    <source>
        <dbReference type="Google" id="ProtNLM"/>
    </source>
</evidence>